<comment type="similarity">
    <text evidence="3 23">In the C-terminal section; belongs to the succinate/malate CoA ligase alpha subunit family.</text>
</comment>
<evidence type="ECO:0000259" key="28">
    <source>
        <dbReference type="Pfam" id="PF24948"/>
    </source>
</evidence>
<dbReference type="InterPro" id="IPR032263">
    <property type="entry name" value="Citrate-bd"/>
</dbReference>
<dbReference type="FunFam" id="3.40.50.261:FF:000003">
    <property type="entry name" value="ATP-citrate synthase subunit"/>
    <property type="match status" value="1"/>
</dbReference>
<evidence type="ECO:0000256" key="24">
    <source>
        <dbReference type="PIRSR" id="PIRSR036511-1"/>
    </source>
</evidence>
<dbReference type="OrthoDB" id="3261737at2759"/>
<evidence type="ECO:0000256" key="18">
    <source>
        <dbReference type="ARBA" id="ARBA00047593"/>
    </source>
</evidence>
<evidence type="ECO:0000256" key="21">
    <source>
        <dbReference type="ARBA" id="ARBA00062455"/>
    </source>
</evidence>
<evidence type="ECO:0000256" key="13">
    <source>
        <dbReference type="ARBA" id="ARBA00022840"/>
    </source>
</evidence>
<evidence type="ECO:0000256" key="16">
    <source>
        <dbReference type="ARBA" id="ARBA00022990"/>
    </source>
</evidence>
<dbReference type="FunFam" id="3.30.470.110:FF:000003">
    <property type="entry name" value="ATP-citrate synthase subunit 2"/>
    <property type="match status" value="1"/>
</dbReference>
<dbReference type="InterPro" id="IPR002020">
    <property type="entry name" value="Citrate_synthase"/>
</dbReference>
<dbReference type="InterPro" id="IPR036969">
    <property type="entry name" value="Citrate_synthase_sf"/>
</dbReference>
<keyword evidence="17 23" id="KW-0443">Lipid metabolism</keyword>
<dbReference type="PROSITE" id="PS01216">
    <property type="entry name" value="SUCCINYL_COA_LIG_1"/>
    <property type="match status" value="1"/>
</dbReference>
<evidence type="ECO:0000256" key="9">
    <source>
        <dbReference type="ARBA" id="ARBA00022553"/>
    </source>
</evidence>
<evidence type="ECO:0000256" key="3">
    <source>
        <dbReference type="ARBA" id="ARBA00005899"/>
    </source>
</evidence>
<dbReference type="SUPFAM" id="SSF48256">
    <property type="entry name" value="Citrate synthase"/>
    <property type="match status" value="1"/>
</dbReference>
<dbReference type="GO" id="GO:0006085">
    <property type="term" value="P:acetyl-CoA biosynthetic process"/>
    <property type="evidence" value="ECO:0007669"/>
    <property type="project" value="InterPro"/>
</dbReference>
<feature type="domain" description="ATP-citrate synthase citrate-binding" evidence="27">
    <location>
        <begin position="280"/>
        <end position="457"/>
    </location>
</feature>
<sequence>MSSKAIREFDAKLLLAYWLPRAPAYAGTEAVGATFVYPTPKVAQIAWDAATNTITPDTQLPPWVASDALVAKPDQLIKRRQAGLLSLNKRWAESRAWIVGRAGKPVEVEGVTGTLNNFIVEPFLPHPAHSEYYVCINSQREGDEILFTHEGGVDIGDVDAKAARLMVAVDAPFPPRAAVKANLLAAVPAEKQDTLYDFVSRLYSVYVDLHFAYLEINPLVCLDASPTIHFLDMAAKLDQTADSLCAPKWAIARDLTVYEGPSTVQLDRGPPMVWPAPFGRDLTKEEAYIQKLDGSTGASLKLTVLNASGRVWTMVAGGGASVVYSDAIAAHGFAHELANYGEYSGAPTEGQTYEYAKTIIDLITRGTPHPDGKILIIGGGIANFTNVAATFKGIIRALKEYKAGLQAHNVKIFVRRGGPNYQEGLKAMRLLGESLGVPIKVYGPETHITEIVPLALGVDKRAPKTVANVVQSAAATAPGSPRGVALDDPNSAVGHIQPGGGRNQPNDQIVHFDSAPASGRPPYRPFDASTRSFVYGLQPRAIQGMLDFDYSCGRETPSVAAMIYPFGGHHIQKFYWGTKETLLPVYTSVKEAVEKHPDADVVVNFASSRSVFGSTKEILQYPQVPIALIAEGVPERHAREILHAAKAKGVLIIGPATVGGIKPGCFRIGNSGGMMDNIIASKLYRPGSVGYVSKSGGMSNELNNILSLVTNGTYEGIAIGGDRYPGTSFIDHLLRYEADPDCKMLVLLGEVGGVEEYRVIEAVKDGRITKPIVAWAIGTCAKMFATEVQFGHAGSMANSERETADAKNAAMRAAGFVVPDTFEDLPLVLQQTYENLVARGVVVPQPERDPPVIPMDYKWAQELGLIRKPAAFISTISDERGQELIYAGMRISDVFKEEIGLGGVVSLLWFKRRLPAWAARFIEMVLMLTADHGPAVSGAMNTIVASRAGKDLISSLCSGLLTIGSRFGGALDEAASMFSNARDTGLTPREFVDESRKANKLISGIGHKIKSVNNPDLRVELVKEYVLKNFPSHSLLDYALAVEKVTTAKKDTLILNVDGCIAVCFVDLLRDSGAFTREEADEYIRIGTLNGLFVLGRSIGFIGHHLDQKRLRAPLYRHPADDIFINMQDVSQPRVIAKML</sequence>
<comment type="catalytic activity">
    <reaction evidence="18 23">
        <text>oxaloacetate + acetyl-CoA + ADP + phosphate = citrate + ATP + CoA</text>
        <dbReference type="Rhea" id="RHEA:21160"/>
        <dbReference type="ChEBI" id="CHEBI:16452"/>
        <dbReference type="ChEBI" id="CHEBI:16947"/>
        <dbReference type="ChEBI" id="CHEBI:30616"/>
        <dbReference type="ChEBI" id="CHEBI:43474"/>
        <dbReference type="ChEBI" id="CHEBI:57287"/>
        <dbReference type="ChEBI" id="CHEBI:57288"/>
        <dbReference type="ChEBI" id="CHEBI:456216"/>
        <dbReference type="EC" id="2.3.3.8"/>
    </reaction>
</comment>
<evidence type="ECO:0000256" key="8">
    <source>
        <dbReference type="ARBA" id="ARBA00022516"/>
    </source>
</evidence>
<evidence type="ECO:0000256" key="20">
    <source>
        <dbReference type="ARBA" id="ARBA00060724"/>
    </source>
</evidence>
<dbReference type="GO" id="GO:0006633">
    <property type="term" value="P:fatty acid biosynthetic process"/>
    <property type="evidence" value="ECO:0007669"/>
    <property type="project" value="TreeGrafter"/>
</dbReference>
<dbReference type="GO" id="GO:0005829">
    <property type="term" value="C:cytosol"/>
    <property type="evidence" value="ECO:0007669"/>
    <property type="project" value="UniProtKB-SubCell"/>
</dbReference>
<dbReference type="GO" id="GO:0003878">
    <property type="term" value="F:ATP citrate synthase activity"/>
    <property type="evidence" value="ECO:0007669"/>
    <property type="project" value="UniProtKB-UniRule"/>
</dbReference>
<evidence type="ECO:0000256" key="19">
    <source>
        <dbReference type="ARBA" id="ARBA00054002"/>
    </source>
</evidence>
<evidence type="ECO:0000259" key="25">
    <source>
        <dbReference type="Pfam" id="PF00549"/>
    </source>
</evidence>
<comment type="similarity">
    <text evidence="20">Belongs to the succinate/malate CoA ligase alpha subunit family.</text>
</comment>
<comment type="subunit">
    <text evidence="5 23">Homotetramer.</text>
</comment>
<reference evidence="29 30" key="1">
    <citation type="journal article" date="2019" name="Fungal Biol. Biotechnol.">
        <title>Draft genome sequence of fastidious pathogen Ceratobasidium theobromae, which causes vascular-streak dieback in Theobroma cacao.</title>
        <authorList>
            <person name="Ali S.S."/>
            <person name="Asman A."/>
            <person name="Shao J."/>
            <person name="Firmansyah A.P."/>
            <person name="Susilo A.W."/>
            <person name="Rosmana A."/>
            <person name="McMahon P."/>
            <person name="Junaid M."/>
            <person name="Guest D."/>
            <person name="Kheng T.Y."/>
            <person name="Meinhardt L.W."/>
            <person name="Bailey B.A."/>
        </authorList>
    </citation>
    <scope>NUCLEOTIDE SEQUENCE [LARGE SCALE GENOMIC DNA]</scope>
    <source>
        <strain evidence="29 30">CT2</strain>
    </source>
</reference>
<keyword evidence="12 23" id="KW-0547">Nucleotide-binding</keyword>
<dbReference type="AlphaFoldDB" id="A0A5N5QF03"/>
<evidence type="ECO:0000256" key="22">
    <source>
        <dbReference type="ARBA" id="ARBA00093367"/>
    </source>
</evidence>
<keyword evidence="11 23" id="KW-0479">Metal-binding</keyword>
<dbReference type="Gene3D" id="1.10.230.10">
    <property type="entry name" value="Cytochrome P450-Terp, domain 2"/>
    <property type="match status" value="1"/>
</dbReference>
<comment type="subcellular location">
    <subcellularLocation>
        <location evidence="2">Cytoplasm</location>
        <location evidence="2">Cytosol</location>
    </subcellularLocation>
</comment>
<evidence type="ECO:0000256" key="14">
    <source>
        <dbReference type="ARBA" id="ARBA00022842"/>
    </source>
</evidence>
<dbReference type="FunFam" id="3.40.50.720:FF:000024">
    <property type="entry name" value="Probable ATP-citrate synthase"/>
    <property type="match status" value="1"/>
</dbReference>
<dbReference type="Pfam" id="PF00549">
    <property type="entry name" value="Ligase_CoA"/>
    <property type="match status" value="1"/>
</dbReference>
<dbReference type="InterPro" id="IPR003781">
    <property type="entry name" value="CoA-bd"/>
</dbReference>
<evidence type="ECO:0000259" key="26">
    <source>
        <dbReference type="Pfam" id="PF02629"/>
    </source>
</evidence>
<dbReference type="InterPro" id="IPR036291">
    <property type="entry name" value="NAD(P)-bd_dom_sf"/>
</dbReference>
<evidence type="ECO:0000256" key="15">
    <source>
        <dbReference type="ARBA" id="ARBA00022843"/>
    </source>
</evidence>
<comment type="cofactor">
    <cofactor evidence="1">
        <name>Mg(2+)</name>
        <dbReference type="ChEBI" id="CHEBI:18420"/>
    </cofactor>
</comment>
<dbReference type="Gene3D" id="3.40.50.720">
    <property type="entry name" value="NAD(P)-binding Rossmann-like Domain"/>
    <property type="match status" value="1"/>
</dbReference>
<dbReference type="PROSITE" id="PS00399">
    <property type="entry name" value="SUCCINYL_COA_LIG_2"/>
    <property type="match status" value="1"/>
</dbReference>
<feature type="active site" description="Tele-phosphohistidine intermediate" evidence="24">
    <location>
        <position position="792"/>
    </location>
</feature>
<evidence type="ECO:0000259" key="27">
    <source>
        <dbReference type="Pfam" id="PF16114"/>
    </source>
</evidence>
<dbReference type="SUPFAM" id="SSF51735">
    <property type="entry name" value="NAD(P)-binding Rossmann-fold domains"/>
    <property type="match status" value="1"/>
</dbReference>
<evidence type="ECO:0000256" key="23">
    <source>
        <dbReference type="PIRNR" id="PIRNR036511"/>
    </source>
</evidence>
<dbReference type="GO" id="GO:0046872">
    <property type="term" value="F:metal ion binding"/>
    <property type="evidence" value="ECO:0007669"/>
    <property type="project" value="UniProtKB-UniRule"/>
</dbReference>
<dbReference type="EMBL" id="SSOP01000203">
    <property type="protein sequence ID" value="KAB5590051.1"/>
    <property type="molecule type" value="Genomic_DNA"/>
</dbReference>
<dbReference type="Pfam" id="PF00285">
    <property type="entry name" value="Citrate_synt"/>
    <property type="match status" value="1"/>
</dbReference>
<comment type="similarity">
    <text evidence="4 23">In the N-terminal section; belongs to the succinate/malate CoA ligase beta subunit family.</text>
</comment>
<dbReference type="InterPro" id="IPR017440">
    <property type="entry name" value="Cit_synth/succinyl-CoA_lig_AS"/>
</dbReference>
<evidence type="ECO:0000256" key="11">
    <source>
        <dbReference type="ARBA" id="ARBA00022723"/>
    </source>
</evidence>
<dbReference type="EC" id="2.3.3.8" evidence="23"/>
<feature type="domain" description="ATP-citrate synthase/succinyl-CoA ligase C-terminal" evidence="25">
    <location>
        <begin position="692"/>
        <end position="816"/>
    </location>
</feature>
<keyword evidence="30" id="KW-1185">Reference proteome</keyword>
<dbReference type="FunFam" id="1.10.230.10:FF:000005">
    <property type="entry name" value="ATP-citrate synthase subunit 1"/>
    <property type="match status" value="1"/>
</dbReference>
<dbReference type="InterPro" id="IPR056749">
    <property type="entry name" value="Citrate_synth_N"/>
</dbReference>
<feature type="domain" description="CoA-binding" evidence="26">
    <location>
        <begin position="529"/>
        <end position="631"/>
    </location>
</feature>
<dbReference type="SUPFAM" id="SSF52210">
    <property type="entry name" value="Succinyl-CoA synthetase domains"/>
    <property type="match status" value="1"/>
</dbReference>
<dbReference type="Pfam" id="PF02629">
    <property type="entry name" value="CoA_binding"/>
    <property type="match status" value="1"/>
</dbReference>
<dbReference type="PIRSF" id="PIRSF036511">
    <property type="entry name" value="ATP_citrt_syn"/>
    <property type="match status" value="1"/>
</dbReference>
<evidence type="ECO:0000256" key="4">
    <source>
        <dbReference type="ARBA" id="ARBA00010719"/>
    </source>
</evidence>
<protein>
    <recommendedName>
        <fullName evidence="23">ATP-citrate synthase</fullName>
        <ecNumber evidence="23">2.3.3.8</ecNumber>
    </recommendedName>
    <alternativeName>
        <fullName evidence="23">ATP-citrate (pro-S-)-lyase</fullName>
    </alternativeName>
    <alternativeName>
        <fullName evidence="23">Citrate cleavage enzyme</fullName>
    </alternativeName>
</protein>
<evidence type="ECO:0000256" key="17">
    <source>
        <dbReference type="ARBA" id="ARBA00023098"/>
    </source>
</evidence>
<dbReference type="SUPFAM" id="SSF56059">
    <property type="entry name" value="Glutathione synthetase ATP-binding domain-like"/>
    <property type="match status" value="1"/>
</dbReference>
<accession>A0A5N5QF03</accession>
<keyword evidence="6 23" id="KW-0963">Cytoplasm</keyword>
<gene>
    <name evidence="29" type="ORF">CTheo_6507</name>
</gene>
<dbReference type="Gene3D" id="3.30.470.110">
    <property type="match status" value="1"/>
</dbReference>
<keyword evidence="8 23" id="KW-0444">Lipid biosynthesis</keyword>
<feature type="domain" description="ATP-citrate synthase ATP-grasp" evidence="28">
    <location>
        <begin position="2"/>
        <end position="249"/>
    </location>
</feature>
<dbReference type="Proteomes" id="UP000383932">
    <property type="component" value="Unassembled WGS sequence"/>
</dbReference>
<dbReference type="InterPro" id="IPR016143">
    <property type="entry name" value="Citrate_synth-like_sm_a-sub"/>
</dbReference>
<evidence type="ECO:0000256" key="1">
    <source>
        <dbReference type="ARBA" id="ARBA00001946"/>
    </source>
</evidence>
<comment type="subunit">
    <text evidence="21">Composed of two subunits.</text>
</comment>
<keyword evidence="15" id="KW-0832">Ubl conjugation</keyword>
<evidence type="ECO:0000313" key="29">
    <source>
        <dbReference type="EMBL" id="KAB5590051.1"/>
    </source>
</evidence>
<keyword evidence="10 23" id="KW-0808">Transferase</keyword>
<dbReference type="InterPro" id="IPR033847">
    <property type="entry name" value="Citrt_syn/SCS-alpha_CS"/>
</dbReference>
<keyword evidence="9" id="KW-0597">Phosphoprotein</keyword>
<dbReference type="PANTHER" id="PTHR23118">
    <property type="entry name" value="ATP-CITRATE SYNTHASE"/>
    <property type="match status" value="1"/>
</dbReference>
<dbReference type="CDD" id="cd06100">
    <property type="entry name" value="CCL_ACL-C"/>
    <property type="match status" value="1"/>
</dbReference>
<evidence type="ECO:0000256" key="5">
    <source>
        <dbReference type="ARBA" id="ARBA00011881"/>
    </source>
</evidence>
<name>A0A5N5QF03_9AGAM</name>
<dbReference type="GO" id="GO:0016829">
    <property type="term" value="F:lyase activity"/>
    <property type="evidence" value="ECO:0007669"/>
    <property type="project" value="UniProtKB-KW"/>
</dbReference>
<keyword evidence="7" id="KW-1017">Isopeptide bond</keyword>
<dbReference type="Gene3D" id="3.40.50.261">
    <property type="entry name" value="Succinyl-CoA synthetase domains"/>
    <property type="match status" value="2"/>
</dbReference>
<evidence type="ECO:0000313" key="30">
    <source>
        <dbReference type="Proteomes" id="UP000383932"/>
    </source>
</evidence>
<dbReference type="GO" id="GO:0006101">
    <property type="term" value="P:citrate metabolic process"/>
    <property type="evidence" value="ECO:0007669"/>
    <property type="project" value="InterPro"/>
</dbReference>
<keyword evidence="29" id="KW-0456">Lyase</keyword>
<dbReference type="Pfam" id="PF24948">
    <property type="entry name" value="Citrate_synth_N"/>
    <property type="match status" value="1"/>
</dbReference>
<dbReference type="FunFam" id="3.40.50.261:FF:000004">
    <property type="entry name" value="ATP-citrate synthase subunit"/>
    <property type="match status" value="1"/>
</dbReference>
<dbReference type="InterPro" id="IPR005811">
    <property type="entry name" value="SUCC_ACL_C"/>
</dbReference>
<keyword evidence="13 23" id="KW-0067">ATP-binding</keyword>
<comment type="function">
    <text evidence="19">Catalyzes the formation of cytosolic acetyl-CoA, which is mainly used for the biosynthesis of fatty acids and sterols.</text>
</comment>
<dbReference type="InterPro" id="IPR014608">
    <property type="entry name" value="ATP-citrate_synthase"/>
</dbReference>
<keyword evidence="14 23" id="KW-0460">Magnesium</keyword>
<dbReference type="InterPro" id="IPR016102">
    <property type="entry name" value="Succinyl-CoA_synth-like"/>
</dbReference>
<dbReference type="PANTHER" id="PTHR23118:SF42">
    <property type="entry name" value="ATP-CITRATE SYNTHASE"/>
    <property type="match status" value="1"/>
</dbReference>
<evidence type="ECO:0000256" key="12">
    <source>
        <dbReference type="ARBA" id="ARBA00022741"/>
    </source>
</evidence>
<evidence type="ECO:0000256" key="6">
    <source>
        <dbReference type="ARBA" id="ARBA00022490"/>
    </source>
</evidence>
<comment type="caution">
    <text evidence="29">The sequence shown here is derived from an EMBL/GenBank/DDBJ whole genome shotgun (WGS) entry which is preliminary data.</text>
</comment>
<evidence type="ECO:0000256" key="2">
    <source>
        <dbReference type="ARBA" id="ARBA00004514"/>
    </source>
</evidence>
<dbReference type="GO" id="GO:0005524">
    <property type="term" value="F:ATP binding"/>
    <property type="evidence" value="ECO:0007669"/>
    <property type="project" value="UniProtKB-UniRule"/>
</dbReference>
<comment type="function">
    <text evidence="22">Catalyzes the cleavage of citrate into oxaloacetate and acetyl-CoA, the latter serving as common substrate in multiple biochemical reactions in protein, carbohydrate and lipid metabolism.</text>
</comment>
<organism evidence="29 30">
    <name type="scientific">Ceratobasidium theobromae</name>
    <dbReference type="NCBI Taxonomy" id="1582974"/>
    <lineage>
        <taxon>Eukaryota</taxon>
        <taxon>Fungi</taxon>
        <taxon>Dikarya</taxon>
        <taxon>Basidiomycota</taxon>
        <taxon>Agaricomycotina</taxon>
        <taxon>Agaricomycetes</taxon>
        <taxon>Cantharellales</taxon>
        <taxon>Ceratobasidiaceae</taxon>
        <taxon>Ceratobasidium</taxon>
    </lineage>
</organism>
<evidence type="ECO:0000256" key="10">
    <source>
        <dbReference type="ARBA" id="ARBA00022679"/>
    </source>
</evidence>
<evidence type="ECO:0000256" key="7">
    <source>
        <dbReference type="ARBA" id="ARBA00022499"/>
    </source>
</evidence>
<proteinExistence type="inferred from homology"/>
<keyword evidence="16" id="KW-0007">Acetylation</keyword>
<dbReference type="Pfam" id="PF16114">
    <property type="entry name" value="Citrate_bind"/>
    <property type="match status" value="1"/>
</dbReference>